<keyword evidence="5" id="KW-1185">Reference proteome</keyword>
<feature type="short sequence motif" description="HXTX 1" evidence="2">
    <location>
        <begin position="49"/>
        <end position="52"/>
    </location>
</feature>
<comment type="catalytic activity">
    <reaction evidence="2">
        <text>a 3'-end 2',3'-cyclophospho-ribonucleotide-RNA + H2O = a 3'-end 2'-phospho-ribonucleotide-RNA + H(+)</text>
        <dbReference type="Rhea" id="RHEA:11828"/>
        <dbReference type="Rhea" id="RHEA-COMP:10464"/>
        <dbReference type="Rhea" id="RHEA-COMP:17353"/>
        <dbReference type="ChEBI" id="CHEBI:15377"/>
        <dbReference type="ChEBI" id="CHEBI:15378"/>
        <dbReference type="ChEBI" id="CHEBI:83064"/>
        <dbReference type="ChEBI" id="CHEBI:173113"/>
        <dbReference type="EC" id="3.1.4.58"/>
    </reaction>
</comment>
<keyword evidence="1 2" id="KW-0378">Hydrolase</keyword>
<protein>
    <recommendedName>
        <fullName evidence="2">RNA 2',3'-cyclic phosphodiesterase</fullName>
        <shortName evidence="2">RNA 2',3'-CPDase</shortName>
        <ecNumber evidence="2">3.1.4.58</ecNumber>
    </recommendedName>
</protein>
<dbReference type="eggNOG" id="arCOG01736">
    <property type="taxonomic scope" value="Archaea"/>
</dbReference>
<evidence type="ECO:0000259" key="3">
    <source>
        <dbReference type="Pfam" id="PF02834"/>
    </source>
</evidence>
<dbReference type="AlphaFoldDB" id="A3DNW5"/>
<dbReference type="PANTHER" id="PTHR35561:SF1">
    <property type="entry name" value="RNA 2',3'-CYCLIC PHOSPHODIESTERASE"/>
    <property type="match status" value="1"/>
</dbReference>
<dbReference type="NCBIfam" id="TIGR02258">
    <property type="entry name" value="2_5_ligase"/>
    <property type="match status" value="1"/>
</dbReference>
<feature type="domain" description="Phosphoesterase HXTX" evidence="3">
    <location>
        <begin position="103"/>
        <end position="183"/>
    </location>
</feature>
<dbReference type="EC" id="3.1.4.58" evidence="2"/>
<feature type="domain" description="Phosphoesterase HXTX" evidence="3">
    <location>
        <begin position="19"/>
        <end position="98"/>
    </location>
</feature>
<reference evidence="4 5" key="2">
    <citation type="journal article" date="2009" name="Stand. Genomic Sci.">
        <title>Complete genome sequence of Staphylothermus marinus Stetter and Fiala 1986 type strain F1.</title>
        <authorList>
            <person name="Anderson I.J."/>
            <person name="Sun H."/>
            <person name="Lapidus A."/>
            <person name="Copeland A."/>
            <person name="Glavina Del Rio T."/>
            <person name="Tice H."/>
            <person name="Dalin E."/>
            <person name="Lucas S."/>
            <person name="Barry K."/>
            <person name="Land M."/>
            <person name="Richardson P."/>
            <person name="Huber H."/>
            <person name="Kyrpides N.C."/>
        </authorList>
    </citation>
    <scope>NUCLEOTIDE SEQUENCE [LARGE SCALE GENOMIC DNA]</scope>
    <source>
        <strain evidence="5">ATCC 43588 / DSM 3639 / JCM 9404 / F1</strain>
    </source>
</reference>
<evidence type="ECO:0000256" key="2">
    <source>
        <dbReference type="HAMAP-Rule" id="MF_01940"/>
    </source>
</evidence>
<dbReference type="GO" id="GO:0004113">
    <property type="term" value="F:2',3'-cyclic-nucleotide 3'-phosphodiesterase activity"/>
    <property type="evidence" value="ECO:0007669"/>
    <property type="project" value="InterPro"/>
</dbReference>
<feature type="short sequence motif" description="HXTX 2" evidence="2">
    <location>
        <begin position="134"/>
        <end position="137"/>
    </location>
</feature>
<comment type="similarity">
    <text evidence="2">Belongs to the 2H phosphoesterase superfamily. ThpR family.</text>
</comment>
<dbReference type="SUPFAM" id="SSF55144">
    <property type="entry name" value="LigT-like"/>
    <property type="match status" value="1"/>
</dbReference>
<dbReference type="PANTHER" id="PTHR35561">
    <property type="entry name" value="RNA 2',3'-CYCLIC PHOSPHODIESTERASE"/>
    <property type="match status" value="1"/>
</dbReference>
<accession>A3DNW5</accession>
<dbReference type="Proteomes" id="UP000000254">
    <property type="component" value="Chromosome"/>
</dbReference>
<dbReference type="GO" id="GO:0008664">
    <property type="term" value="F:RNA 2',3'-cyclic 3'-phosphodiesterase activity"/>
    <property type="evidence" value="ECO:0007669"/>
    <property type="project" value="UniProtKB-EC"/>
</dbReference>
<dbReference type="InterPro" id="IPR004175">
    <property type="entry name" value="RNA_CPDase"/>
</dbReference>
<dbReference type="EMBL" id="CP000575">
    <property type="protein sequence ID" value="ABN70325.1"/>
    <property type="molecule type" value="Genomic_DNA"/>
</dbReference>
<dbReference type="HOGENOM" id="CLU_081251_3_2_2"/>
<evidence type="ECO:0000313" key="5">
    <source>
        <dbReference type="Proteomes" id="UP000000254"/>
    </source>
</evidence>
<organism evidence="4 5">
    <name type="scientific">Staphylothermus marinus (strain ATCC 43588 / DSM 3639 / JCM 9404 / F1)</name>
    <dbReference type="NCBI Taxonomy" id="399550"/>
    <lineage>
        <taxon>Archaea</taxon>
        <taxon>Thermoproteota</taxon>
        <taxon>Thermoprotei</taxon>
        <taxon>Desulfurococcales</taxon>
        <taxon>Desulfurococcaceae</taxon>
        <taxon>Staphylothermus</taxon>
    </lineage>
</organism>
<reference evidence="5" key="1">
    <citation type="journal article" date="2009" name="BMC Genomics">
        <title>The complete genome sequence of Staphylothermus marinus reveals differences in sulfur metabolism among heterotrophic Crenarchaeota.</title>
        <authorList>
            <person name="Anderson I.J."/>
            <person name="Dharmarajan L."/>
            <person name="Rodriguez J."/>
            <person name="Hooper S."/>
            <person name="Porat I."/>
            <person name="Ulrich L.E."/>
            <person name="Elkins J.G."/>
            <person name="Mavromatis K."/>
            <person name="Sun H."/>
            <person name="Land M."/>
            <person name="Lapidus A."/>
            <person name="Lucas S."/>
            <person name="Barry K."/>
            <person name="Huber H."/>
            <person name="Zhulin I.B."/>
            <person name="Whitman W.B."/>
            <person name="Mukhopadhyay B."/>
            <person name="Woese C."/>
            <person name="Bristow J."/>
            <person name="Kyrpides N."/>
        </authorList>
    </citation>
    <scope>NUCLEOTIDE SEQUENCE [LARGE SCALE GENOMIC DNA]</scope>
    <source>
        <strain evidence="5">ATCC 43588 / DSM 3639 / JCM 9404 / F1</strain>
    </source>
</reference>
<evidence type="ECO:0000256" key="1">
    <source>
        <dbReference type="ARBA" id="ARBA00022801"/>
    </source>
</evidence>
<sequence>MRIMSGENLRVFVAIDILEPNVLDQLSKIRDLLLESKADLKPVATENMHITLRFIGETPLHLVNSICNDLGKIEFEPFKIRIKGVGVFPNIARPRVIWAGVSQGVENLSKLHDIVEKILRKHGVPPQREKFIPHITLARVKSGRNISRLVKIIESIADTDFGEVLVDRIVLKRSILTPSGPIYRDICVAKARE</sequence>
<dbReference type="GO" id="GO:0016874">
    <property type="term" value="F:ligase activity"/>
    <property type="evidence" value="ECO:0007669"/>
    <property type="project" value="UniProtKB-KW"/>
</dbReference>
<feature type="active site" description="Proton donor" evidence="2">
    <location>
        <position position="49"/>
    </location>
</feature>
<dbReference type="InterPro" id="IPR014051">
    <property type="entry name" value="Phosphoesterase_HXTX"/>
</dbReference>
<comment type="function">
    <text evidence="2">Hydrolyzes RNA 2',3'-cyclic phosphodiester to an RNA 2'-phosphomonoester.</text>
</comment>
<feature type="active site" description="Proton acceptor" evidence="2">
    <location>
        <position position="134"/>
    </location>
</feature>
<evidence type="ECO:0000313" key="4">
    <source>
        <dbReference type="EMBL" id="ABN70325.1"/>
    </source>
</evidence>
<dbReference type="HAMAP" id="MF_01940">
    <property type="entry name" value="RNA_CPDase"/>
    <property type="match status" value="1"/>
</dbReference>
<keyword evidence="4" id="KW-0436">Ligase</keyword>
<dbReference type="InterPro" id="IPR009097">
    <property type="entry name" value="Cyclic_Pdiesterase"/>
</dbReference>
<dbReference type="STRING" id="399550.Smar_1233"/>
<name>A3DNW5_STAMF</name>
<proteinExistence type="inferred from homology"/>
<dbReference type="Pfam" id="PF02834">
    <property type="entry name" value="LigT_PEase"/>
    <property type="match status" value="2"/>
</dbReference>
<gene>
    <name evidence="4" type="ordered locus">Smar_1233</name>
</gene>
<dbReference type="KEGG" id="smr:Smar_1233"/>
<dbReference type="Gene3D" id="3.90.1140.10">
    <property type="entry name" value="Cyclic phosphodiesterase"/>
    <property type="match status" value="1"/>
</dbReference>